<evidence type="ECO:0000313" key="4">
    <source>
        <dbReference type="Proteomes" id="UP001346149"/>
    </source>
</evidence>
<keyword evidence="2" id="KW-0472">Membrane</keyword>
<reference evidence="3 4" key="1">
    <citation type="journal article" date="2023" name="Hortic Res">
        <title>Pangenome of water caltrop reveals structural variations and asymmetric subgenome divergence after allopolyploidization.</title>
        <authorList>
            <person name="Zhang X."/>
            <person name="Chen Y."/>
            <person name="Wang L."/>
            <person name="Yuan Y."/>
            <person name="Fang M."/>
            <person name="Shi L."/>
            <person name="Lu R."/>
            <person name="Comes H.P."/>
            <person name="Ma Y."/>
            <person name="Chen Y."/>
            <person name="Huang G."/>
            <person name="Zhou Y."/>
            <person name="Zheng Z."/>
            <person name="Qiu Y."/>
        </authorList>
    </citation>
    <scope>NUCLEOTIDE SEQUENCE [LARGE SCALE GENOMIC DNA]</scope>
    <source>
        <strain evidence="3">F231</strain>
    </source>
</reference>
<feature type="region of interest" description="Disordered" evidence="1">
    <location>
        <begin position="204"/>
        <end position="227"/>
    </location>
</feature>
<proteinExistence type="predicted"/>
<name>A0AAN7MVL1_TRANT</name>
<keyword evidence="2" id="KW-1133">Transmembrane helix</keyword>
<comment type="caution">
    <text evidence="3">The sequence shown here is derived from an EMBL/GenBank/DDBJ whole genome shotgun (WGS) entry which is preliminary data.</text>
</comment>
<evidence type="ECO:0000256" key="1">
    <source>
        <dbReference type="SAM" id="MobiDB-lite"/>
    </source>
</evidence>
<protein>
    <submittedName>
        <fullName evidence="3">Uncharacterized protein</fullName>
    </submittedName>
</protein>
<dbReference type="PANTHER" id="PTHR37244:SF1">
    <property type="entry name" value="NADP-SPECIFIC GLUTAMATE DEHYDROGENASE"/>
    <property type="match status" value="1"/>
</dbReference>
<dbReference type="AlphaFoldDB" id="A0AAN7MVL1"/>
<keyword evidence="2" id="KW-0812">Transmembrane</keyword>
<sequence>MCRSADFPNFRSIYRDRLRIRGFYVRFSGQRPLRHFPESLTLIYLPRISENSLEIDGSKIRPDLPAFVTLYRIVSEDGRSRGASYGSRDRVYACEGLRFEVYLGEEKALKGVFRRDDGGEWAMECRCALQATRGGGGGEADVSVAVEGRSALMEKVEMVAARRKVCRPAGFHLLEEIPEEREMAEDESDDCCCGECMDGESGWDGREAMELSNSNSSSDDGDDVDEWKGEMEVNTDGVKWAVDLGIWVMCLGVGIWVSRGSAMRLRHRRLF</sequence>
<accession>A0AAN7MVL1</accession>
<feature type="transmembrane region" description="Helical" evidence="2">
    <location>
        <begin position="240"/>
        <end position="258"/>
    </location>
</feature>
<gene>
    <name evidence="3" type="ORF">SAY86_001148</name>
</gene>
<dbReference type="Proteomes" id="UP001346149">
    <property type="component" value="Unassembled WGS sequence"/>
</dbReference>
<dbReference type="EMBL" id="JAXQNO010000002">
    <property type="protein sequence ID" value="KAK4802945.1"/>
    <property type="molecule type" value="Genomic_DNA"/>
</dbReference>
<dbReference type="PANTHER" id="PTHR37244">
    <property type="entry name" value="NADP-SPECIFIC GLUTAMATE DEHYDROGENASE"/>
    <property type="match status" value="1"/>
</dbReference>
<organism evidence="3 4">
    <name type="scientific">Trapa natans</name>
    <name type="common">Water chestnut</name>
    <dbReference type="NCBI Taxonomy" id="22666"/>
    <lineage>
        <taxon>Eukaryota</taxon>
        <taxon>Viridiplantae</taxon>
        <taxon>Streptophyta</taxon>
        <taxon>Embryophyta</taxon>
        <taxon>Tracheophyta</taxon>
        <taxon>Spermatophyta</taxon>
        <taxon>Magnoliopsida</taxon>
        <taxon>eudicotyledons</taxon>
        <taxon>Gunneridae</taxon>
        <taxon>Pentapetalae</taxon>
        <taxon>rosids</taxon>
        <taxon>malvids</taxon>
        <taxon>Myrtales</taxon>
        <taxon>Lythraceae</taxon>
        <taxon>Trapa</taxon>
    </lineage>
</organism>
<evidence type="ECO:0000256" key="2">
    <source>
        <dbReference type="SAM" id="Phobius"/>
    </source>
</evidence>
<evidence type="ECO:0000313" key="3">
    <source>
        <dbReference type="EMBL" id="KAK4802945.1"/>
    </source>
</evidence>
<keyword evidence="4" id="KW-1185">Reference proteome</keyword>